<keyword evidence="4 8" id="KW-0805">Transcription regulation</keyword>
<evidence type="ECO:0000313" key="11">
    <source>
        <dbReference type="Proteomes" id="UP001187531"/>
    </source>
</evidence>
<comment type="subcellular location">
    <subcellularLocation>
        <location evidence="1 8">Nucleus</location>
    </subcellularLocation>
</comment>
<comment type="subunit">
    <text evidence="3 8">Component of the Mediator complex.</text>
</comment>
<sequence length="239" mass="26353">MQREEKNLEACVDTLLQRISEIKMSMQNLLRKMDLDPEIQWPSVLDSYALLSGQLNQLLKVLKNEKTPLLRNYVTLPLKLSQEPDESLMMTTEGRVKTFSHDLVPDLLRTKPDLDVEQKQNQLETRAASIPHDTAQKQINTLNKIVNNIVETVESSKNEWDSETSSRTNAPITHSTADFHSLLKAVYYGVGIKPGQPPPPGARAGGPPSQQTPSGSMGPGKAPGATIKTNIRSGGGYGR</sequence>
<feature type="region of interest" description="Disordered" evidence="9">
    <location>
        <begin position="193"/>
        <end position="239"/>
    </location>
</feature>
<proteinExistence type="inferred from homology"/>
<keyword evidence="7 8" id="KW-0539">Nucleus</keyword>
<name>A0AA88H9S7_ARTSF</name>
<evidence type="ECO:0000256" key="3">
    <source>
        <dbReference type="ARBA" id="ARBA00011837"/>
    </source>
</evidence>
<evidence type="ECO:0000256" key="9">
    <source>
        <dbReference type="SAM" id="MobiDB-lite"/>
    </source>
</evidence>
<evidence type="ECO:0000256" key="8">
    <source>
        <dbReference type="RuleBase" id="RU364144"/>
    </source>
</evidence>
<keyword evidence="6 8" id="KW-0804">Transcription</keyword>
<evidence type="ECO:0000256" key="1">
    <source>
        <dbReference type="ARBA" id="ARBA00004123"/>
    </source>
</evidence>
<comment type="caution">
    <text evidence="10">The sequence shown here is derived from an EMBL/GenBank/DDBJ whole genome shotgun (WGS) entry which is preliminary data.</text>
</comment>
<dbReference type="PANTHER" id="PTHR13074">
    <property type="entry name" value="MEDIATOR OF RNA POLYMERASE II TRANSCRIPTION SUBUNIT 8"/>
    <property type="match status" value="1"/>
</dbReference>
<dbReference type="InterPro" id="IPR019364">
    <property type="entry name" value="Mediatior_Med8_fun/met"/>
</dbReference>
<evidence type="ECO:0000313" key="10">
    <source>
        <dbReference type="EMBL" id="KAK2705020.1"/>
    </source>
</evidence>
<evidence type="ECO:0000256" key="2">
    <source>
        <dbReference type="ARBA" id="ARBA00005716"/>
    </source>
</evidence>
<dbReference type="GO" id="GO:0070847">
    <property type="term" value="C:core mediator complex"/>
    <property type="evidence" value="ECO:0007669"/>
    <property type="project" value="TreeGrafter"/>
</dbReference>
<dbReference type="PANTHER" id="PTHR13074:SF9">
    <property type="entry name" value="MEDIATOR OF RNA POLYMERASE II TRANSCRIPTION SUBUNIT 8"/>
    <property type="match status" value="1"/>
</dbReference>
<comment type="function">
    <text evidence="8">Component of the Mediator complex, a coactivator involved in the regulated transcription of nearly all RNA polymerase II-dependent genes. Mediator functions as a bridge to convey information from gene-specific regulatory proteins to the basal RNA polymerase II transcription machinery. Mediator is recruited to promoters by direct interactions with regulatory proteins and serves as a scaffold for the assembly of a functional preinitiation complex with RNA polymerase II and the general transcription factors.</text>
</comment>
<evidence type="ECO:0000256" key="6">
    <source>
        <dbReference type="ARBA" id="ARBA00023163"/>
    </source>
</evidence>
<keyword evidence="11" id="KW-1185">Reference proteome</keyword>
<dbReference type="GO" id="GO:0006357">
    <property type="term" value="P:regulation of transcription by RNA polymerase II"/>
    <property type="evidence" value="ECO:0007669"/>
    <property type="project" value="InterPro"/>
</dbReference>
<dbReference type="Proteomes" id="UP001187531">
    <property type="component" value="Unassembled WGS sequence"/>
</dbReference>
<dbReference type="AlphaFoldDB" id="A0AA88H9S7"/>
<dbReference type="GO" id="GO:0016592">
    <property type="term" value="C:mediator complex"/>
    <property type="evidence" value="ECO:0007669"/>
    <property type="project" value="InterPro"/>
</dbReference>
<comment type="similarity">
    <text evidence="2 8">Belongs to the Mediator complex subunit 8 family.</text>
</comment>
<protein>
    <recommendedName>
        <fullName evidence="8">Mediator of RNA polymerase II transcription subunit 8</fullName>
    </recommendedName>
    <alternativeName>
        <fullName evidence="8">Mediator complex subunit 8</fullName>
    </alternativeName>
</protein>
<organism evidence="10 11">
    <name type="scientific">Artemia franciscana</name>
    <name type="common">Brine shrimp</name>
    <name type="synonym">Artemia sanfranciscana</name>
    <dbReference type="NCBI Taxonomy" id="6661"/>
    <lineage>
        <taxon>Eukaryota</taxon>
        <taxon>Metazoa</taxon>
        <taxon>Ecdysozoa</taxon>
        <taxon>Arthropoda</taxon>
        <taxon>Crustacea</taxon>
        <taxon>Branchiopoda</taxon>
        <taxon>Anostraca</taxon>
        <taxon>Artemiidae</taxon>
        <taxon>Artemia</taxon>
    </lineage>
</organism>
<dbReference type="Pfam" id="PF10232">
    <property type="entry name" value="Med8"/>
    <property type="match status" value="1"/>
</dbReference>
<keyword evidence="5 8" id="KW-0010">Activator</keyword>
<reference evidence="10" key="1">
    <citation type="submission" date="2023-07" db="EMBL/GenBank/DDBJ databases">
        <title>Chromosome-level genome assembly of Artemia franciscana.</title>
        <authorList>
            <person name="Jo E."/>
        </authorList>
    </citation>
    <scope>NUCLEOTIDE SEQUENCE</scope>
    <source>
        <tissue evidence="10">Whole body</tissue>
    </source>
</reference>
<evidence type="ECO:0000256" key="5">
    <source>
        <dbReference type="ARBA" id="ARBA00023159"/>
    </source>
</evidence>
<accession>A0AA88H9S7</accession>
<gene>
    <name evidence="8" type="primary">MED8</name>
    <name evidence="10" type="ORF">QYM36_017164</name>
</gene>
<evidence type="ECO:0000256" key="4">
    <source>
        <dbReference type="ARBA" id="ARBA00023015"/>
    </source>
</evidence>
<evidence type="ECO:0000256" key="7">
    <source>
        <dbReference type="ARBA" id="ARBA00023242"/>
    </source>
</evidence>
<dbReference type="EMBL" id="JAVRJZ010000021">
    <property type="protein sequence ID" value="KAK2705020.1"/>
    <property type="molecule type" value="Genomic_DNA"/>
</dbReference>
<dbReference type="GO" id="GO:0003712">
    <property type="term" value="F:transcription coregulator activity"/>
    <property type="evidence" value="ECO:0007669"/>
    <property type="project" value="InterPro"/>
</dbReference>
<dbReference type="GO" id="GO:0000978">
    <property type="term" value="F:RNA polymerase II cis-regulatory region sequence-specific DNA binding"/>
    <property type="evidence" value="ECO:0007669"/>
    <property type="project" value="TreeGrafter"/>
</dbReference>